<evidence type="ECO:0000313" key="2">
    <source>
        <dbReference type="Proteomes" id="UP001154329"/>
    </source>
</evidence>
<evidence type="ECO:0000313" key="1">
    <source>
        <dbReference type="EMBL" id="CAH1732488.1"/>
    </source>
</evidence>
<sequence length="136" mass="16829">MAQLYYLSYETPKIIVVYAKVPKTPFNLLISIFYKDRFIYFLSFTVAKILLRYFEFHPLRIHCSRRKSQKNKIIPLRKIRLSRFLKVSELIDFLRYNKCIDILYKRMFMRYTYTKLRSSGRFAKNRKLFPLFYFFI</sequence>
<protein>
    <submittedName>
        <fullName evidence="1">Uncharacterized protein</fullName>
    </submittedName>
</protein>
<dbReference type="EMBL" id="OU899036">
    <property type="protein sequence ID" value="CAH1732488.1"/>
    <property type="molecule type" value="Genomic_DNA"/>
</dbReference>
<reference evidence="1" key="1">
    <citation type="submission" date="2022-02" db="EMBL/GenBank/DDBJ databases">
        <authorList>
            <person name="King R."/>
        </authorList>
    </citation>
    <scope>NUCLEOTIDE SEQUENCE</scope>
</reference>
<name>A0A9P0J8M7_APHGO</name>
<dbReference type="AlphaFoldDB" id="A0A9P0J8M7"/>
<reference evidence="1" key="2">
    <citation type="submission" date="2022-10" db="EMBL/GenBank/DDBJ databases">
        <authorList>
            <consortium name="ENA_rothamsted_submissions"/>
            <consortium name="culmorum"/>
            <person name="King R."/>
        </authorList>
    </citation>
    <scope>NUCLEOTIDE SEQUENCE</scope>
</reference>
<dbReference type="Proteomes" id="UP001154329">
    <property type="component" value="Chromosome 3"/>
</dbReference>
<keyword evidence="2" id="KW-1185">Reference proteome</keyword>
<organism evidence="1 2">
    <name type="scientific">Aphis gossypii</name>
    <name type="common">Cotton aphid</name>
    <dbReference type="NCBI Taxonomy" id="80765"/>
    <lineage>
        <taxon>Eukaryota</taxon>
        <taxon>Metazoa</taxon>
        <taxon>Ecdysozoa</taxon>
        <taxon>Arthropoda</taxon>
        <taxon>Hexapoda</taxon>
        <taxon>Insecta</taxon>
        <taxon>Pterygota</taxon>
        <taxon>Neoptera</taxon>
        <taxon>Paraneoptera</taxon>
        <taxon>Hemiptera</taxon>
        <taxon>Sternorrhyncha</taxon>
        <taxon>Aphidomorpha</taxon>
        <taxon>Aphidoidea</taxon>
        <taxon>Aphididae</taxon>
        <taxon>Aphidini</taxon>
        <taxon>Aphis</taxon>
        <taxon>Aphis</taxon>
    </lineage>
</organism>
<proteinExistence type="predicted"/>
<dbReference type="OrthoDB" id="6598529at2759"/>
<gene>
    <name evidence="1" type="ORF">APHIGO_LOCUS8973</name>
</gene>
<accession>A0A9P0J8M7</accession>